<feature type="transmembrane region" description="Helical" evidence="1">
    <location>
        <begin position="98"/>
        <end position="119"/>
    </location>
</feature>
<keyword evidence="1" id="KW-0472">Membrane</keyword>
<evidence type="ECO:0000256" key="1">
    <source>
        <dbReference type="SAM" id="Phobius"/>
    </source>
</evidence>
<dbReference type="InterPro" id="IPR006311">
    <property type="entry name" value="TAT_signal"/>
</dbReference>
<dbReference type="Proteomes" id="UP001061862">
    <property type="component" value="Chromosome"/>
</dbReference>
<keyword evidence="1" id="KW-1133">Transmembrane helix</keyword>
<feature type="signal peptide" evidence="2">
    <location>
        <begin position="1"/>
        <end position="27"/>
    </location>
</feature>
<evidence type="ECO:0000313" key="3">
    <source>
        <dbReference type="EMBL" id="UXN68780.1"/>
    </source>
</evidence>
<dbReference type="InterPro" id="IPR006696">
    <property type="entry name" value="DUF423"/>
</dbReference>
<evidence type="ECO:0000313" key="4">
    <source>
        <dbReference type="Proteomes" id="UP001061862"/>
    </source>
</evidence>
<evidence type="ECO:0000256" key="2">
    <source>
        <dbReference type="SAM" id="SignalP"/>
    </source>
</evidence>
<feature type="chain" id="PRO_5046722246" evidence="2">
    <location>
        <begin position="28"/>
        <end position="122"/>
    </location>
</feature>
<keyword evidence="4" id="KW-1185">Reference proteome</keyword>
<name>A0ABY6C966_9HYPH</name>
<reference evidence="3 4" key="1">
    <citation type="submission" date="2022-09" db="EMBL/GenBank/DDBJ databases">
        <title>Interaction between co-microsymbionts with complementary sets of symbiotic genes in legume-rhizobium systems.</title>
        <authorList>
            <person name="Safronova V."/>
            <person name="Sazanova A."/>
            <person name="Afonin A."/>
            <person name="Chirak E."/>
        </authorList>
    </citation>
    <scope>NUCLEOTIDE SEQUENCE [LARGE SCALE GENOMIC DNA]</scope>
    <source>
        <strain evidence="3 4">A18/4-1</strain>
    </source>
</reference>
<organism evidence="3 4">
    <name type="scientific">Devosia neptuniae</name>
    <dbReference type="NCBI Taxonomy" id="191302"/>
    <lineage>
        <taxon>Bacteria</taxon>
        <taxon>Pseudomonadati</taxon>
        <taxon>Pseudomonadota</taxon>
        <taxon>Alphaproteobacteria</taxon>
        <taxon>Hyphomicrobiales</taxon>
        <taxon>Devosiaceae</taxon>
        <taxon>Devosia</taxon>
    </lineage>
</organism>
<dbReference type="Pfam" id="PF04241">
    <property type="entry name" value="DUF423"/>
    <property type="match status" value="1"/>
</dbReference>
<accession>A0ABY6C966</accession>
<dbReference type="EMBL" id="CP104965">
    <property type="protein sequence ID" value="UXN68780.1"/>
    <property type="molecule type" value="Genomic_DNA"/>
</dbReference>
<sequence>MQPINNLPRRLLLLAAGVAGAVGVVSAAAASHAGESRNLSAIATICLAHGPALLALCGAGPDRSPLRIAGYLLAAGTLIFSADLGIREWLGHGAFPGAAPLGGAGMIFGWVLVAIGALFSRQ</sequence>
<dbReference type="PROSITE" id="PS51318">
    <property type="entry name" value="TAT"/>
    <property type="match status" value="1"/>
</dbReference>
<protein>
    <submittedName>
        <fullName evidence="3">DUF423 domain-containing protein</fullName>
    </submittedName>
</protein>
<proteinExistence type="predicted"/>
<keyword evidence="2" id="KW-0732">Signal</keyword>
<feature type="transmembrane region" description="Helical" evidence="1">
    <location>
        <begin position="37"/>
        <end position="56"/>
    </location>
</feature>
<feature type="transmembrane region" description="Helical" evidence="1">
    <location>
        <begin position="68"/>
        <end position="86"/>
    </location>
</feature>
<keyword evidence="1" id="KW-0812">Transmembrane</keyword>
<dbReference type="RefSeq" id="WP_262166799.1">
    <property type="nucleotide sequence ID" value="NZ_CP104965.1"/>
</dbReference>
<gene>
    <name evidence="3" type="ORF">N8A98_16215</name>
</gene>